<keyword evidence="4" id="KW-1185">Reference proteome</keyword>
<comment type="caution">
    <text evidence="3">The sequence shown here is derived from an EMBL/GenBank/DDBJ whole genome shotgun (WGS) entry which is preliminary data.</text>
</comment>
<dbReference type="SUPFAM" id="SSF56059">
    <property type="entry name" value="Glutathione synthetase ATP-binding domain-like"/>
    <property type="match status" value="1"/>
</dbReference>
<keyword evidence="1" id="KW-0547">Nucleotide-binding</keyword>
<protein>
    <submittedName>
        <fullName evidence="3">ATP-grasp domain-containing protein</fullName>
    </submittedName>
</protein>
<dbReference type="Gene3D" id="3.30.1490.20">
    <property type="entry name" value="ATP-grasp fold, A domain"/>
    <property type="match status" value="1"/>
</dbReference>
<feature type="domain" description="ATP-grasp" evidence="2">
    <location>
        <begin position="111"/>
        <end position="308"/>
    </location>
</feature>
<dbReference type="InterPro" id="IPR003806">
    <property type="entry name" value="ATP-grasp_PylC-type"/>
</dbReference>
<accession>A0ABT2FJB6</accession>
<evidence type="ECO:0000313" key="4">
    <source>
        <dbReference type="Proteomes" id="UP001201549"/>
    </source>
</evidence>
<dbReference type="Gene3D" id="3.30.470.20">
    <property type="entry name" value="ATP-grasp fold, B domain"/>
    <property type="match status" value="1"/>
</dbReference>
<dbReference type="Pfam" id="PF02655">
    <property type="entry name" value="ATP-grasp_3"/>
    <property type="match status" value="1"/>
</dbReference>
<dbReference type="Gene3D" id="3.40.50.20">
    <property type="match status" value="1"/>
</dbReference>
<dbReference type="SUPFAM" id="SSF52440">
    <property type="entry name" value="PreATP-grasp domain"/>
    <property type="match status" value="1"/>
</dbReference>
<dbReference type="InterPro" id="IPR040570">
    <property type="entry name" value="LAL_C2"/>
</dbReference>
<name>A0ABT2FJB6_9GAMM</name>
<dbReference type="PROSITE" id="PS50975">
    <property type="entry name" value="ATP_GRASP"/>
    <property type="match status" value="1"/>
</dbReference>
<dbReference type="EMBL" id="JAKOGG010000004">
    <property type="protein sequence ID" value="MCS4556420.1"/>
    <property type="molecule type" value="Genomic_DNA"/>
</dbReference>
<dbReference type="InterPro" id="IPR011761">
    <property type="entry name" value="ATP-grasp"/>
</dbReference>
<evidence type="ECO:0000256" key="1">
    <source>
        <dbReference type="PROSITE-ProRule" id="PRU00409"/>
    </source>
</evidence>
<dbReference type="InterPro" id="IPR013815">
    <property type="entry name" value="ATP_grasp_subdomain_1"/>
</dbReference>
<dbReference type="PANTHER" id="PTHR11609:SF5">
    <property type="entry name" value="PHOSPHORIBOSYLAMINOIMIDAZOLE CARBOXYLASE"/>
    <property type="match status" value="1"/>
</dbReference>
<dbReference type="PANTHER" id="PTHR11609">
    <property type="entry name" value="PURINE BIOSYNTHESIS PROTEIN 6/7, PUR6/7"/>
    <property type="match status" value="1"/>
</dbReference>
<dbReference type="RefSeq" id="WP_238895815.1">
    <property type="nucleotide sequence ID" value="NZ_JAKOGG010000004.1"/>
</dbReference>
<dbReference type="Pfam" id="PF18603">
    <property type="entry name" value="LAL_C2"/>
    <property type="match status" value="1"/>
</dbReference>
<evidence type="ECO:0000259" key="2">
    <source>
        <dbReference type="PROSITE" id="PS50975"/>
    </source>
</evidence>
<organism evidence="3 4">
    <name type="scientific">Shewanella electrica</name>
    <dbReference type="NCBI Taxonomy" id="515560"/>
    <lineage>
        <taxon>Bacteria</taxon>
        <taxon>Pseudomonadati</taxon>
        <taxon>Pseudomonadota</taxon>
        <taxon>Gammaproteobacteria</taxon>
        <taxon>Alteromonadales</taxon>
        <taxon>Shewanellaceae</taxon>
        <taxon>Shewanella</taxon>
    </lineage>
</organism>
<reference evidence="4" key="1">
    <citation type="submission" date="2023-07" db="EMBL/GenBank/DDBJ databases">
        <title>Shewanella mangrovi sp. nov., an acetaldehyde- degrading bacterium isolated from mangrove sediment.</title>
        <authorList>
            <person name="Liu Y."/>
        </authorList>
    </citation>
    <scope>NUCLEOTIDE SEQUENCE [LARGE SCALE GENOMIC DNA]</scope>
    <source>
        <strain evidence="4">C32</strain>
    </source>
</reference>
<dbReference type="InterPro" id="IPR016185">
    <property type="entry name" value="PreATP-grasp_dom_sf"/>
</dbReference>
<dbReference type="Proteomes" id="UP001201549">
    <property type="component" value="Unassembled WGS sequence"/>
</dbReference>
<proteinExistence type="predicted"/>
<keyword evidence="1" id="KW-0067">ATP-binding</keyword>
<sequence length="405" mass="42982">MKNILIIGAGVEACEGIKIAKNMGLGLIIADGNPQAPGFAWADHRIVASTYDGKAIADQAITLKASGVTIDGVIAMCADVPMSVAIVANALHLPGLTLESAHWVADKLAMKDQLKAQNIPIPAYCAVPAKADVYQCAENIGLPLVIKPVDSRGARGVQYIDHLASLESAWELAAQESPTGRVMMEEYLPGPQFSTETLADNGHYYTLGFADRNYEWLEKTKPFMIENGGDSPTAQSAEVKQKVIDVAEQAAKALGIDSGVAKGDMVFSGGQAKVIEIAGRLSGGYFSTTQIPLATGVNFIEKAIKLALGEHLSVQEVTPKHHKGVAIRYLDLAPGRIHTIENQEQAQALAGVEMLSLFIQPGDYIAPLANHTQRAGFVISCADTKADAIAIANNALAQLNISYEV</sequence>
<gene>
    <name evidence="3" type="ORF">L9G74_08220</name>
</gene>
<evidence type="ECO:0000313" key="3">
    <source>
        <dbReference type="EMBL" id="MCS4556420.1"/>
    </source>
</evidence>